<reference evidence="1" key="3">
    <citation type="submission" date="2018-07" db="EMBL/GenBank/DDBJ databases">
        <title>WGS assembly of Glycine max.</title>
        <authorList>
            <person name="Schmutz J."/>
            <person name="Cannon S."/>
            <person name="Schlueter J."/>
            <person name="Ma J."/>
            <person name="Mitros T."/>
            <person name="Nelson W."/>
            <person name="Hyten D."/>
            <person name="Song Q."/>
            <person name="Thelen J."/>
            <person name="Cheng J."/>
            <person name="Xu D."/>
            <person name="Hellsten U."/>
            <person name="May G."/>
            <person name="Yu Y."/>
            <person name="Sakurai T."/>
            <person name="Umezawa T."/>
            <person name="Bhattacharyya M."/>
            <person name="Sandhu D."/>
            <person name="Valliyodan B."/>
            <person name="Lindquist E."/>
            <person name="Peto M."/>
            <person name="Grant D."/>
            <person name="Shu S."/>
            <person name="Goodstein D."/>
            <person name="Barry K."/>
            <person name="Futrell-Griggs M."/>
            <person name="Abernathy B."/>
            <person name="Du J."/>
            <person name="Tian Z."/>
            <person name="Zhu L."/>
            <person name="Gill N."/>
            <person name="Joshi T."/>
            <person name="Libault M."/>
            <person name="Sethuraman A."/>
            <person name="Zhang X."/>
            <person name="Shinozaki K."/>
            <person name="Nguyen H."/>
            <person name="Wing R."/>
            <person name="Cregan P."/>
            <person name="Specht J."/>
            <person name="Grimwood J."/>
            <person name="Rokhsar D."/>
            <person name="Stacey G."/>
            <person name="Shoemaker R."/>
            <person name="Jackson S."/>
        </authorList>
    </citation>
    <scope>NUCLEOTIDE SEQUENCE</scope>
    <source>
        <tissue evidence="1">Callus</tissue>
    </source>
</reference>
<dbReference type="Proteomes" id="UP000008827">
    <property type="component" value="Chromosome 17"/>
</dbReference>
<evidence type="ECO:0000313" key="2">
    <source>
        <dbReference type="EnsemblPlants" id="KRH02283"/>
    </source>
</evidence>
<dbReference type="EnsemblPlants" id="KRH02283">
    <property type="protein sequence ID" value="KRH02283"/>
    <property type="gene ID" value="GLYMA_17G028500"/>
</dbReference>
<dbReference type="AlphaFoldDB" id="A0A0R0FHV0"/>
<dbReference type="InParanoid" id="A0A0R0FHV0"/>
<sequence>MVRVATKVSWARKKMTITRTFTIMSISMKGSFNRFARMTIQDSEMAISKKRSLCRCHQGFDYCFYLSLKEIDFVFEMLGFCIKNGCFLRTH</sequence>
<keyword evidence="3" id="KW-1185">Reference proteome</keyword>
<reference evidence="2" key="2">
    <citation type="submission" date="2018-02" db="UniProtKB">
        <authorList>
            <consortium name="EnsemblPlants"/>
        </authorList>
    </citation>
    <scope>IDENTIFICATION</scope>
    <source>
        <strain evidence="2">Williams 82</strain>
    </source>
</reference>
<name>A0A0R0FHV0_SOYBN</name>
<proteinExistence type="predicted"/>
<organism evidence="1">
    <name type="scientific">Glycine max</name>
    <name type="common">Soybean</name>
    <name type="synonym">Glycine hispida</name>
    <dbReference type="NCBI Taxonomy" id="3847"/>
    <lineage>
        <taxon>Eukaryota</taxon>
        <taxon>Viridiplantae</taxon>
        <taxon>Streptophyta</taxon>
        <taxon>Embryophyta</taxon>
        <taxon>Tracheophyta</taxon>
        <taxon>Spermatophyta</taxon>
        <taxon>Magnoliopsida</taxon>
        <taxon>eudicotyledons</taxon>
        <taxon>Gunneridae</taxon>
        <taxon>Pentapetalae</taxon>
        <taxon>rosids</taxon>
        <taxon>fabids</taxon>
        <taxon>Fabales</taxon>
        <taxon>Fabaceae</taxon>
        <taxon>Papilionoideae</taxon>
        <taxon>50 kb inversion clade</taxon>
        <taxon>NPAAA clade</taxon>
        <taxon>indigoferoid/millettioid clade</taxon>
        <taxon>Phaseoleae</taxon>
        <taxon>Glycine</taxon>
        <taxon>Glycine subgen. Soja</taxon>
    </lineage>
</organism>
<reference evidence="1 2" key="1">
    <citation type="journal article" date="2010" name="Nature">
        <title>Genome sequence of the palaeopolyploid soybean.</title>
        <authorList>
            <person name="Schmutz J."/>
            <person name="Cannon S.B."/>
            <person name="Schlueter J."/>
            <person name="Ma J."/>
            <person name="Mitros T."/>
            <person name="Nelson W."/>
            <person name="Hyten D.L."/>
            <person name="Song Q."/>
            <person name="Thelen J.J."/>
            <person name="Cheng J."/>
            <person name="Xu D."/>
            <person name="Hellsten U."/>
            <person name="May G.D."/>
            <person name="Yu Y."/>
            <person name="Sakurai T."/>
            <person name="Umezawa T."/>
            <person name="Bhattacharyya M.K."/>
            <person name="Sandhu D."/>
            <person name="Valliyodan B."/>
            <person name="Lindquist E."/>
            <person name="Peto M."/>
            <person name="Grant D."/>
            <person name="Shu S."/>
            <person name="Goodstein D."/>
            <person name="Barry K."/>
            <person name="Futrell-Griggs M."/>
            <person name="Abernathy B."/>
            <person name="Du J."/>
            <person name="Tian Z."/>
            <person name="Zhu L."/>
            <person name="Gill N."/>
            <person name="Joshi T."/>
            <person name="Libault M."/>
            <person name="Sethuraman A."/>
            <person name="Zhang X.-C."/>
            <person name="Shinozaki K."/>
            <person name="Nguyen H.T."/>
            <person name="Wing R.A."/>
            <person name="Cregan P."/>
            <person name="Specht J."/>
            <person name="Grimwood J."/>
            <person name="Rokhsar D."/>
            <person name="Stacey G."/>
            <person name="Shoemaker R.C."/>
            <person name="Jackson S.A."/>
        </authorList>
    </citation>
    <scope>NUCLEOTIDE SEQUENCE [LARGE SCALE GENOMIC DNA]</scope>
    <source>
        <strain evidence="2">cv. Williams 82</strain>
        <tissue evidence="1">Callus</tissue>
    </source>
</reference>
<dbReference type="EMBL" id="CM000850">
    <property type="protein sequence ID" value="KRH02283.1"/>
    <property type="molecule type" value="Genomic_DNA"/>
</dbReference>
<gene>
    <name evidence="1" type="ORF">GLYMA_17G028500</name>
</gene>
<evidence type="ECO:0000313" key="3">
    <source>
        <dbReference type="Proteomes" id="UP000008827"/>
    </source>
</evidence>
<accession>A0A0R0FHV0</accession>
<evidence type="ECO:0000313" key="1">
    <source>
        <dbReference type="EMBL" id="KRH02283.1"/>
    </source>
</evidence>
<protein>
    <submittedName>
        <fullName evidence="1 2">Uncharacterized protein</fullName>
    </submittedName>
</protein>
<dbReference type="Gramene" id="KRH02283">
    <property type="protein sequence ID" value="KRH02283"/>
    <property type="gene ID" value="GLYMA_17G028500"/>
</dbReference>